<organism evidence="1 2">
    <name type="scientific">Bradyrhizobium septentrionale</name>
    <dbReference type="NCBI Taxonomy" id="1404411"/>
    <lineage>
        <taxon>Bacteria</taxon>
        <taxon>Pseudomonadati</taxon>
        <taxon>Pseudomonadota</taxon>
        <taxon>Alphaproteobacteria</taxon>
        <taxon>Hyphomicrobiales</taxon>
        <taxon>Nitrobacteraceae</taxon>
        <taxon>Bradyrhizobium</taxon>
    </lineage>
</organism>
<dbReference type="Proteomes" id="UP001432046">
    <property type="component" value="Chromosome"/>
</dbReference>
<reference evidence="1" key="2">
    <citation type="submission" date="2024-03" db="EMBL/GenBank/DDBJ databases">
        <authorList>
            <person name="Bromfield E.S.P."/>
            <person name="Cloutier S."/>
        </authorList>
    </citation>
    <scope>NUCLEOTIDE SEQUENCE</scope>
    <source>
        <strain evidence="1">5S5</strain>
    </source>
</reference>
<evidence type="ECO:0000313" key="1">
    <source>
        <dbReference type="EMBL" id="WXC78904.1"/>
    </source>
</evidence>
<proteinExistence type="predicted"/>
<dbReference type="RefSeq" id="WP_338823161.1">
    <property type="nucleotide sequence ID" value="NZ_CP147708.1"/>
</dbReference>
<reference evidence="1" key="1">
    <citation type="journal article" date="2021" name="Int. J. Syst. Evol. Microbiol.">
        <title>Bradyrhizobium septentrionale sp. nov. (sv. septentrionale) and Bradyrhizobium quebecense sp. nov. (sv. septentrionale) associated with legumes native to Canada possess rearranged symbiosis genes and numerous insertion sequences.</title>
        <authorList>
            <person name="Bromfield E.S.P."/>
            <person name="Cloutier S."/>
        </authorList>
    </citation>
    <scope>NUCLEOTIDE SEQUENCE</scope>
    <source>
        <strain evidence="1">5S5</strain>
    </source>
</reference>
<gene>
    <name evidence="1" type="ORF">WDK88_37165</name>
</gene>
<keyword evidence="2" id="KW-1185">Reference proteome</keyword>
<accession>A0ABZ2NXR0</accession>
<protein>
    <recommendedName>
        <fullName evidence="3">Transposase</fullName>
    </recommendedName>
</protein>
<dbReference type="EMBL" id="CP147711">
    <property type="protein sequence ID" value="WXC78904.1"/>
    <property type="molecule type" value="Genomic_DNA"/>
</dbReference>
<sequence length="76" mass="8588">MTTTAGISGEMIRGMMIHCVEQRFEDIQAPRKVRWLTNNGSIFAAYRTLEIAATLNLELASRRSKAPRATAWPRHS</sequence>
<evidence type="ECO:0000313" key="2">
    <source>
        <dbReference type="Proteomes" id="UP001432046"/>
    </source>
</evidence>
<name>A0ABZ2NXR0_9BRAD</name>
<evidence type="ECO:0008006" key="3">
    <source>
        <dbReference type="Google" id="ProtNLM"/>
    </source>
</evidence>